<sequence length="70" mass="8337">MSKRTKRTIEEIDQFEANQSEESQPQIEVLVTNTIIVKKNYNYYLELTNWKLNDKIDKAVLKKAFPNFND</sequence>
<evidence type="ECO:0000313" key="2">
    <source>
        <dbReference type="Proteomes" id="UP000789702"/>
    </source>
</evidence>
<keyword evidence="2" id="KW-1185">Reference proteome</keyword>
<reference evidence="1" key="1">
    <citation type="submission" date="2021-06" db="EMBL/GenBank/DDBJ databases">
        <authorList>
            <person name="Kallberg Y."/>
            <person name="Tangrot J."/>
            <person name="Rosling A."/>
        </authorList>
    </citation>
    <scope>NUCLEOTIDE SEQUENCE</scope>
    <source>
        <strain evidence="1">IL203A</strain>
    </source>
</reference>
<comment type="caution">
    <text evidence="1">The sequence shown here is derived from an EMBL/GenBank/DDBJ whole genome shotgun (WGS) entry which is preliminary data.</text>
</comment>
<dbReference type="EMBL" id="CAJVPU010004961">
    <property type="protein sequence ID" value="CAG8540491.1"/>
    <property type="molecule type" value="Genomic_DNA"/>
</dbReference>
<feature type="non-terminal residue" evidence="1">
    <location>
        <position position="70"/>
    </location>
</feature>
<accession>A0ACA9LN29</accession>
<dbReference type="Proteomes" id="UP000789702">
    <property type="component" value="Unassembled WGS sequence"/>
</dbReference>
<proteinExistence type="predicted"/>
<organism evidence="1 2">
    <name type="scientific">Dentiscutata heterogama</name>
    <dbReference type="NCBI Taxonomy" id="1316150"/>
    <lineage>
        <taxon>Eukaryota</taxon>
        <taxon>Fungi</taxon>
        <taxon>Fungi incertae sedis</taxon>
        <taxon>Mucoromycota</taxon>
        <taxon>Glomeromycotina</taxon>
        <taxon>Glomeromycetes</taxon>
        <taxon>Diversisporales</taxon>
        <taxon>Gigasporaceae</taxon>
        <taxon>Dentiscutata</taxon>
    </lineage>
</organism>
<name>A0ACA9LN29_9GLOM</name>
<gene>
    <name evidence="1" type="ORF">DHETER_LOCUS4783</name>
</gene>
<protein>
    <submittedName>
        <fullName evidence="1">5069_t:CDS:1</fullName>
    </submittedName>
</protein>
<evidence type="ECO:0000313" key="1">
    <source>
        <dbReference type="EMBL" id="CAG8540491.1"/>
    </source>
</evidence>